<keyword evidence="5" id="KW-1185">Reference proteome</keyword>
<feature type="chain" id="PRO_5010260554" evidence="2">
    <location>
        <begin position="22"/>
        <end position="161"/>
    </location>
</feature>
<dbReference type="Pfam" id="PF18962">
    <property type="entry name" value="Por_Secre_tail"/>
    <property type="match status" value="1"/>
</dbReference>
<evidence type="ECO:0000256" key="1">
    <source>
        <dbReference type="ARBA" id="ARBA00022729"/>
    </source>
</evidence>
<gene>
    <name evidence="4" type="ORF">SAMN05444143_101291</name>
</gene>
<dbReference type="RefSeq" id="WP_024980668.1">
    <property type="nucleotide sequence ID" value="NZ_CBCRUM010000001.1"/>
</dbReference>
<evidence type="ECO:0000313" key="5">
    <source>
        <dbReference type="Proteomes" id="UP000182961"/>
    </source>
</evidence>
<evidence type="ECO:0000313" key="4">
    <source>
        <dbReference type="EMBL" id="SFM49668.1"/>
    </source>
</evidence>
<dbReference type="NCBIfam" id="TIGR04183">
    <property type="entry name" value="Por_Secre_tail"/>
    <property type="match status" value="1"/>
</dbReference>
<dbReference type="eggNOG" id="ENOG50331S1">
    <property type="taxonomic scope" value="Bacteria"/>
</dbReference>
<reference evidence="5" key="1">
    <citation type="submission" date="2016-10" db="EMBL/GenBank/DDBJ databases">
        <authorList>
            <person name="Varghese N."/>
            <person name="Submissions S."/>
        </authorList>
    </citation>
    <scope>NUCLEOTIDE SEQUENCE [LARGE SCALE GENOMIC DNA]</scope>
    <source>
        <strain evidence="5">DSM 4002</strain>
    </source>
</reference>
<proteinExistence type="predicted"/>
<feature type="domain" description="Secretion system C-terminal sorting" evidence="3">
    <location>
        <begin position="84"/>
        <end position="154"/>
    </location>
</feature>
<evidence type="ECO:0000256" key="2">
    <source>
        <dbReference type="SAM" id="SignalP"/>
    </source>
</evidence>
<dbReference type="AlphaFoldDB" id="A0A1I4RBJ4"/>
<evidence type="ECO:0000259" key="3">
    <source>
        <dbReference type="Pfam" id="PF18962"/>
    </source>
</evidence>
<organism evidence="4 5">
    <name type="scientific">Flavobacterium succinicans</name>
    <dbReference type="NCBI Taxonomy" id="29536"/>
    <lineage>
        <taxon>Bacteria</taxon>
        <taxon>Pseudomonadati</taxon>
        <taxon>Bacteroidota</taxon>
        <taxon>Flavobacteriia</taxon>
        <taxon>Flavobacteriales</taxon>
        <taxon>Flavobacteriaceae</taxon>
        <taxon>Flavobacterium</taxon>
    </lineage>
</organism>
<dbReference type="EMBL" id="FOUT01000001">
    <property type="protein sequence ID" value="SFM49668.1"/>
    <property type="molecule type" value="Genomic_DNA"/>
</dbReference>
<dbReference type="Proteomes" id="UP000182961">
    <property type="component" value="Unassembled WGS sequence"/>
</dbReference>
<accession>A0A1I4RBJ4</accession>
<sequence>MKHKKPKWSVLLLGLGLTAQAQQTTAASGGNAAGSGGSVAYSVGQVVYTTNTGSTGSVAQGVQHTYEIYNLGINDPTLNMSVVVFPNPTTDAVTLQISNYNNEKFSYQLFDLQGRLLSNYPIAAQQTQIKMNSLPDATYFLNVLNQVNQKVQSFKIIKKQN</sequence>
<name>A0A1I4RBJ4_9FLAO</name>
<keyword evidence="1 2" id="KW-0732">Signal</keyword>
<dbReference type="InterPro" id="IPR026444">
    <property type="entry name" value="Secre_tail"/>
</dbReference>
<protein>
    <submittedName>
        <fullName evidence="4">Por secretion system C-terminal sorting domain-containing protein</fullName>
    </submittedName>
</protein>
<feature type="signal peptide" evidence="2">
    <location>
        <begin position="1"/>
        <end position="21"/>
    </location>
</feature>